<evidence type="ECO:0000313" key="2">
    <source>
        <dbReference type="EMBL" id="GJC82811.1"/>
    </source>
</evidence>
<evidence type="ECO:0000313" key="3">
    <source>
        <dbReference type="Proteomes" id="UP001055172"/>
    </source>
</evidence>
<gene>
    <name evidence="2" type="ORF">ColLi_05649</name>
</gene>
<name>A0AA37LSN8_9PEZI</name>
<sequence>MTLGKHANTDQVSKGPGWSTGITSPKTTMLAGAPSTGGAKQCKSAGPAILDRLRCSGGSGGLAFRTSQASGSVT</sequence>
<dbReference type="Proteomes" id="UP001055172">
    <property type="component" value="Unassembled WGS sequence"/>
</dbReference>
<protein>
    <submittedName>
        <fullName evidence="2">Uncharacterized protein</fullName>
    </submittedName>
</protein>
<evidence type="ECO:0000256" key="1">
    <source>
        <dbReference type="SAM" id="MobiDB-lite"/>
    </source>
</evidence>
<accession>A0AA37LSN8</accession>
<dbReference type="EMBL" id="BPPX01000010">
    <property type="protein sequence ID" value="GJC82811.1"/>
    <property type="molecule type" value="Genomic_DNA"/>
</dbReference>
<comment type="caution">
    <text evidence="2">The sequence shown here is derived from an EMBL/GenBank/DDBJ whole genome shotgun (WGS) entry which is preliminary data.</text>
</comment>
<reference evidence="2 3" key="1">
    <citation type="submission" date="2021-07" db="EMBL/GenBank/DDBJ databases">
        <title>Genome data of Colletotrichum spaethianum.</title>
        <authorList>
            <person name="Utami Y.D."/>
            <person name="Hiruma K."/>
        </authorList>
    </citation>
    <scope>NUCLEOTIDE SEQUENCE [LARGE SCALE GENOMIC DNA]</scope>
    <source>
        <strain evidence="2 3">MAFF 242679</strain>
    </source>
</reference>
<dbReference type="AlphaFoldDB" id="A0AA37LSN8"/>
<keyword evidence="3" id="KW-1185">Reference proteome</keyword>
<proteinExistence type="predicted"/>
<organism evidence="2 3">
    <name type="scientific">Colletotrichum liriopes</name>
    <dbReference type="NCBI Taxonomy" id="708192"/>
    <lineage>
        <taxon>Eukaryota</taxon>
        <taxon>Fungi</taxon>
        <taxon>Dikarya</taxon>
        <taxon>Ascomycota</taxon>
        <taxon>Pezizomycotina</taxon>
        <taxon>Sordariomycetes</taxon>
        <taxon>Hypocreomycetidae</taxon>
        <taxon>Glomerellales</taxon>
        <taxon>Glomerellaceae</taxon>
        <taxon>Colletotrichum</taxon>
        <taxon>Colletotrichum spaethianum species complex</taxon>
    </lineage>
</organism>
<feature type="region of interest" description="Disordered" evidence="1">
    <location>
        <begin position="1"/>
        <end position="43"/>
    </location>
</feature>